<dbReference type="PROSITE" id="PS01124">
    <property type="entry name" value="HTH_ARAC_FAMILY_2"/>
    <property type="match status" value="1"/>
</dbReference>
<keyword evidence="1" id="KW-0805">Transcription regulation</keyword>
<evidence type="ECO:0000256" key="2">
    <source>
        <dbReference type="ARBA" id="ARBA00023125"/>
    </source>
</evidence>
<dbReference type="Pfam" id="PF12833">
    <property type="entry name" value="HTH_18"/>
    <property type="match status" value="1"/>
</dbReference>
<dbReference type="InterPro" id="IPR009057">
    <property type="entry name" value="Homeodomain-like_sf"/>
</dbReference>
<dbReference type="Proteomes" id="UP001500630">
    <property type="component" value="Unassembled WGS sequence"/>
</dbReference>
<dbReference type="InterPro" id="IPR035418">
    <property type="entry name" value="AraC-bd_2"/>
</dbReference>
<dbReference type="SUPFAM" id="SSF51182">
    <property type="entry name" value="RmlC-like cupins"/>
    <property type="match status" value="1"/>
</dbReference>
<dbReference type="RefSeq" id="WP_345563085.1">
    <property type="nucleotide sequence ID" value="NZ_BAABDQ010000006.1"/>
</dbReference>
<evidence type="ECO:0000313" key="6">
    <source>
        <dbReference type="Proteomes" id="UP001500630"/>
    </source>
</evidence>
<dbReference type="Pfam" id="PF14525">
    <property type="entry name" value="AraC_binding_2"/>
    <property type="match status" value="1"/>
</dbReference>
<dbReference type="SUPFAM" id="SSF46689">
    <property type="entry name" value="Homeodomain-like"/>
    <property type="match status" value="1"/>
</dbReference>
<dbReference type="InterPro" id="IPR018060">
    <property type="entry name" value="HTH_AraC"/>
</dbReference>
<dbReference type="PANTHER" id="PTHR46796">
    <property type="entry name" value="HTH-TYPE TRANSCRIPTIONAL ACTIVATOR RHAS-RELATED"/>
    <property type="match status" value="1"/>
</dbReference>
<evidence type="ECO:0000259" key="4">
    <source>
        <dbReference type="PROSITE" id="PS01124"/>
    </source>
</evidence>
<evidence type="ECO:0000313" key="5">
    <source>
        <dbReference type="EMBL" id="GAA3552470.1"/>
    </source>
</evidence>
<proteinExistence type="predicted"/>
<name>A0ABP6WJB5_9ACTN</name>
<gene>
    <name evidence="5" type="ORF">GCM10022419_036010</name>
</gene>
<dbReference type="InterPro" id="IPR050204">
    <property type="entry name" value="AraC_XylS_family_regulators"/>
</dbReference>
<dbReference type="Gene3D" id="1.10.10.60">
    <property type="entry name" value="Homeodomain-like"/>
    <property type="match status" value="1"/>
</dbReference>
<dbReference type="SMART" id="SM00342">
    <property type="entry name" value="HTH_ARAC"/>
    <property type="match status" value="1"/>
</dbReference>
<comment type="caution">
    <text evidence="5">The sequence shown here is derived from an EMBL/GenBank/DDBJ whole genome shotgun (WGS) entry which is preliminary data.</text>
</comment>
<dbReference type="InterPro" id="IPR011051">
    <property type="entry name" value="RmlC_Cupin_sf"/>
</dbReference>
<keyword evidence="3" id="KW-0804">Transcription</keyword>
<keyword evidence="2" id="KW-0238">DNA-binding</keyword>
<feature type="domain" description="HTH araC/xylS-type" evidence="4">
    <location>
        <begin position="212"/>
        <end position="313"/>
    </location>
</feature>
<evidence type="ECO:0000256" key="1">
    <source>
        <dbReference type="ARBA" id="ARBA00023015"/>
    </source>
</evidence>
<sequence>MSYLARTDDVPRAERREFWRSVVSDAFVPLAASFPAEASGAFSGRLRGGTLGPLGIFDVDTDAHAAHRTRRLISAHPADYYKLGLLVRGSGVLSQDGRQALLGPGDFAVYDTSRPYTLAFDSPARLLVLIFPRPMLALRPRAIERITATAISGTSGLGALISPFLLRMGDDLEELEERGGVRLAANVLDLLSTALADRLDVRAPDPSGALFLRITTFIEARLGDPLLDPAAIAAAHHISTRYLHKLFHNEGTSVSVWIRERRLSRCRRDLLDPLLRDRSVSTVAARWGFVNAAHFSRLFKAVYGHSPRECRTGQTVCAPGQDAAGAVP</sequence>
<organism evidence="5 6">
    <name type="scientific">Nonomuraea rosea</name>
    <dbReference type="NCBI Taxonomy" id="638574"/>
    <lineage>
        <taxon>Bacteria</taxon>
        <taxon>Bacillati</taxon>
        <taxon>Actinomycetota</taxon>
        <taxon>Actinomycetes</taxon>
        <taxon>Streptosporangiales</taxon>
        <taxon>Streptosporangiaceae</taxon>
        <taxon>Nonomuraea</taxon>
    </lineage>
</organism>
<reference evidence="6" key="1">
    <citation type="journal article" date="2019" name="Int. J. Syst. Evol. Microbiol.">
        <title>The Global Catalogue of Microorganisms (GCM) 10K type strain sequencing project: providing services to taxonomists for standard genome sequencing and annotation.</title>
        <authorList>
            <consortium name="The Broad Institute Genomics Platform"/>
            <consortium name="The Broad Institute Genome Sequencing Center for Infectious Disease"/>
            <person name="Wu L."/>
            <person name="Ma J."/>
        </authorList>
    </citation>
    <scope>NUCLEOTIDE SEQUENCE [LARGE SCALE GENOMIC DNA]</scope>
    <source>
        <strain evidence="6">JCM 17326</strain>
    </source>
</reference>
<evidence type="ECO:0000256" key="3">
    <source>
        <dbReference type="ARBA" id="ARBA00023163"/>
    </source>
</evidence>
<dbReference type="PANTHER" id="PTHR46796:SF6">
    <property type="entry name" value="ARAC SUBFAMILY"/>
    <property type="match status" value="1"/>
</dbReference>
<protein>
    <submittedName>
        <fullName evidence="5">Helix-turn-helix domain-containing protein</fullName>
    </submittedName>
</protein>
<dbReference type="EMBL" id="BAABDQ010000006">
    <property type="protein sequence ID" value="GAA3552470.1"/>
    <property type="molecule type" value="Genomic_DNA"/>
</dbReference>
<keyword evidence="6" id="KW-1185">Reference proteome</keyword>
<accession>A0ABP6WJB5</accession>